<proteinExistence type="predicted"/>
<dbReference type="PATRIC" id="fig|1263868.3.peg.3727"/>
<organism evidence="1 2">
    <name type="scientific">Rhodopirellula europaea SH398</name>
    <dbReference type="NCBI Taxonomy" id="1263868"/>
    <lineage>
        <taxon>Bacteria</taxon>
        <taxon>Pseudomonadati</taxon>
        <taxon>Planctomycetota</taxon>
        <taxon>Planctomycetia</taxon>
        <taxon>Pirellulales</taxon>
        <taxon>Pirellulaceae</taxon>
        <taxon>Rhodopirellula</taxon>
    </lineage>
</organism>
<protein>
    <submittedName>
        <fullName evidence="1">Uncharacterized protein</fullName>
    </submittedName>
</protein>
<dbReference type="AlphaFoldDB" id="M5S3E1"/>
<reference evidence="1 2" key="1">
    <citation type="journal article" date="2013" name="Mar. Genomics">
        <title>Expression of sulfatases in Rhodopirellula baltica and the diversity of sulfatases in the genus Rhodopirellula.</title>
        <authorList>
            <person name="Wegner C.E."/>
            <person name="Richter-Heitmann T."/>
            <person name="Klindworth A."/>
            <person name="Klockow C."/>
            <person name="Richter M."/>
            <person name="Achstetter T."/>
            <person name="Glockner F.O."/>
            <person name="Harder J."/>
        </authorList>
    </citation>
    <scope>NUCLEOTIDE SEQUENCE [LARGE SCALE GENOMIC DNA]</scope>
    <source>
        <strain evidence="1 2">SH398</strain>
    </source>
</reference>
<sequence>MLVKMLEQRLEHGEAFEAFDFDLWLDERFLCSLTLVFRALSSFESLGFGWHGKPTITR</sequence>
<dbReference type="Proteomes" id="UP000011996">
    <property type="component" value="Unassembled WGS sequence"/>
</dbReference>
<accession>M5S3E1</accession>
<evidence type="ECO:0000313" key="2">
    <source>
        <dbReference type="Proteomes" id="UP000011996"/>
    </source>
</evidence>
<evidence type="ECO:0000313" key="1">
    <source>
        <dbReference type="EMBL" id="EMI25981.1"/>
    </source>
</evidence>
<dbReference type="EMBL" id="ANOF01000110">
    <property type="protein sequence ID" value="EMI25981.1"/>
    <property type="molecule type" value="Genomic_DNA"/>
</dbReference>
<comment type="caution">
    <text evidence="1">The sequence shown here is derived from an EMBL/GenBank/DDBJ whole genome shotgun (WGS) entry which is preliminary data.</text>
</comment>
<gene>
    <name evidence="1" type="ORF">RESH_03456</name>
</gene>
<name>M5S3E1_9BACT</name>